<dbReference type="GO" id="GO:0007018">
    <property type="term" value="P:microtubule-based movement"/>
    <property type="evidence" value="ECO:0007669"/>
    <property type="project" value="InterPro"/>
</dbReference>
<protein>
    <submittedName>
        <fullName evidence="3">Dynein heavy chain 1, axonemal</fullName>
    </submittedName>
</protein>
<gene>
    <name evidence="3" type="primary">Dnah1_0</name>
    <name evidence="3" type="ORF">CM83_19998</name>
</gene>
<evidence type="ECO:0000313" key="3">
    <source>
        <dbReference type="EMBL" id="JAG31028.1"/>
    </source>
</evidence>
<dbReference type="InterPro" id="IPR024317">
    <property type="entry name" value="Dynein_heavy_chain_D4_dom"/>
</dbReference>
<sequence length="117" mass="13517">MLRQAAFKQRPLLFIVSDTQIVFESMLEDINNLLNAGEVPNLFVEQEFDEVLNTIRPTCVQEGVPLDKVNIYARFVRACRLQLHIALCMSPLGEPFRNRLRMFPALVNCCTIDWFEA</sequence>
<name>A0A0A9YIV3_LYGHE</name>
<dbReference type="PANTHER" id="PTHR46961">
    <property type="entry name" value="DYNEIN HEAVY CHAIN 1, AXONEMAL-LIKE PROTEIN"/>
    <property type="match status" value="1"/>
</dbReference>
<dbReference type="PANTHER" id="PTHR46961:SF8">
    <property type="entry name" value="DYNEIN AXONEMAL HEAVY CHAIN 7"/>
    <property type="match status" value="1"/>
</dbReference>
<dbReference type="GO" id="GO:0051959">
    <property type="term" value="F:dynein light intermediate chain binding"/>
    <property type="evidence" value="ECO:0007669"/>
    <property type="project" value="InterPro"/>
</dbReference>
<dbReference type="InterPro" id="IPR026983">
    <property type="entry name" value="DHC"/>
</dbReference>
<accession>A0A0A9YIV3</accession>
<comment type="similarity">
    <text evidence="1">Belongs to the dynein heavy chain family.</text>
</comment>
<dbReference type="GO" id="GO:0045505">
    <property type="term" value="F:dynein intermediate chain binding"/>
    <property type="evidence" value="ECO:0007669"/>
    <property type="project" value="InterPro"/>
</dbReference>
<evidence type="ECO:0000259" key="2">
    <source>
        <dbReference type="Pfam" id="PF12780"/>
    </source>
</evidence>
<dbReference type="GO" id="GO:0030286">
    <property type="term" value="C:dynein complex"/>
    <property type="evidence" value="ECO:0007669"/>
    <property type="project" value="InterPro"/>
</dbReference>
<organism evidence="3">
    <name type="scientific">Lygus hesperus</name>
    <name type="common">Western plant bug</name>
    <dbReference type="NCBI Taxonomy" id="30085"/>
    <lineage>
        <taxon>Eukaryota</taxon>
        <taxon>Metazoa</taxon>
        <taxon>Ecdysozoa</taxon>
        <taxon>Arthropoda</taxon>
        <taxon>Hexapoda</taxon>
        <taxon>Insecta</taxon>
        <taxon>Pterygota</taxon>
        <taxon>Neoptera</taxon>
        <taxon>Paraneoptera</taxon>
        <taxon>Hemiptera</taxon>
        <taxon>Heteroptera</taxon>
        <taxon>Panheteroptera</taxon>
        <taxon>Cimicomorpha</taxon>
        <taxon>Miridae</taxon>
        <taxon>Mirini</taxon>
        <taxon>Lygus</taxon>
    </lineage>
</organism>
<dbReference type="InterPro" id="IPR027417">
    <property type="entry name" value="P-loop_NTPase"/>
</dbReference>
<feature type="domain" description="Dynein heavy chain AAA module D4" evidence="2">
    <location>
        <begin position="1"/>
        <end position="116"/>
    </location>
</feature>
<reference evidence="3" key="1">
    <citation type="journal article" date="2014" name="PLoS ONE">
        <title>Transcriptome-Based Identification of ABC Transporters in the Western Tarnished Plant Bug Lygus hesperus.</title>
        <authorList>
            <person name="Hull J.J."/>
            <person name="Chaney K."/>
            <person name="Geib S.M."/>
            <person name="Fabrick J.A."/>
            <person name="Brent C.S."/>
            <person name="Walsh D."/>
            <person name="Lavine L.C."/>
        </authorList>
    </citation>
    <scope>NUCLEOTIDE SEQUENCE</scope>
</reference>
<reference evidence="3" key="2">
    <citation type="submission" date="2014-07" db="EMBL/GenBank/DDBJ databases">
        <authorList>
            <person name="Hull J."/>
        </authorList>
    </citation>
    <scope>NUCLEOTIDE SEQUENCE</scope>
</reference>
<evidence type="ECO:0000256" key="1">
    <source>
        <dbReference type="ARBA" id="ARBA00008887"/>
    </source>
</evidence>
<dbReference type="EMBL" id="GBHO01012576">
    <property type="protein sequence ID" value="JAG31028.1"/>
    <property type="molecule type" value="Transcribed_RNA"/>
</dbReference>
<proteinExistence type="inferred from homology"/>
<dbReference type="Gene3D" id="3.40.50.300">
    <property type="entry name" value="P-loop containing nucleotide triphosphate hydrolases"/>
    <property type="match status" value="1"/>
</dbReference>
<dbReference type="Pfam" id="PF12780">
    <property type="entry name" value="AAA_8"/>
    <property type="match status" value="1"/>
</dbReference>
<dbReference type="AlphaFoldDB" id="A0A0A9YIV3"/>